<dbReference type="AlphaFoldDB" id="A0A7K1XW81"/>
<keyword evidence="8" id="KW-0597">Phosphoprotein</keyword>
<name>A0A7K1XW81_9SPHI</name>
<evidence type="ECO:0000256" key="8">
    <source>
        <dbReference type="ARBA" id="ARBA00022553"/>
    </source>
</evidence>
<dbReference type="PRINTS" id="PR00344">
    <property type="entry name" value="BCTRLSENSOR"/>
</dbReference>
<evidence type="ECO:0000256" key="10">
    <source>
        <dbReference type="ARBA" id="ARBA00023004"/>
    </source>
</evidence>
<dbReference type="SUPFAM" id="SSF63829">
    <property type="entry name" value="Calcium-dependent phosphotriesterase"/>
    <property type="match status" value="2"/>
</dbReference>
<keyword evidence="11" id="KW-0411">Iron-sulfur</keyword>
<dbReference type="Gene3D" id="3.30.565.10">
    <property type="entry name" value="Histidine kinase-like ATPase, C-terminal domain"/>
    <property type="match status" value="1"/>
</dbReference>
<dbReference type="Pfam" id="PF02518">
    <property type="entry name" value="HATPase_c"/>
    <property type="match status" value="1"/>
</dbReference>
<keyword evidence="6" id="KW-0004">4Fe-4S</keyword>
<evidence type="ECO:0000256" key="12">
    <source>
        <dbReference type="ARBA" id="ARBA00024827"/>
    </source>
</evidence>
<comment type="catalytic activity">
    <reaction evidence="1">
        <text>ATP + protein L-histidine = ADP + protein N-phospho-L-histidine.</text>
        <dbReference type="EC" id="2.7.13.3"/>
    </reaction>
</comment>
<accession>A0A7K1XW81</accession>
<keyword evidence="10" id="KW-0408">Iron</keyword>
<proteinExistence type="predicted"/>
<dbReference type="GO" id="GO:0046872">
    <property type="term" value="F:metal ion binding"/>
    <property type="evidence" value="ECO:0007669"/>
    <property type="project" value="UniProtKB-KW"/>
</dbReference>
<dbReference type="Gene3D" id="2.130.10.10">
    <property type="entry name" value="YVTN repeat-like/Quinoprotein amine dehydrogenase"/>
    <property type="match status" value="3"/>
</dbReference>
<dbReference type="PANTHER" id="PTHR43547:SF2">
    <property type="entry name" value="HYBRID SIGNAL TRANSDUCTION HISTIDINE KINASE C"/>
    <property type="match status" value="1"/>
</dbReference>
<dbReference type="RefSeq" id="WP_160906257.1">
    <property type="nucleotide sequence ID" value="NZ_WVHS01000002.1"/>
</dbReference>
<dbReference type="SUPFAM" id="SSF55874">
    <property type="entry name" value="ATPase domain of HSP90 chaperone/DNA topoisomerase II/histidine kinase"/>
    <property type="match status" value="1"/>
</dbReference>
<comment type="subcellular location">
    <subcellularLocation>
        <location evidence="3">Cytoplasm</location>
    </subcellularLocation>
</comment>
<dbReference type="InterPro" id="IPR003961">
    <property type="entry name" value="FN3_dom"/>
</dbReference>
<dbReference type="InterPro" id="IPR004358">
    <property type="entry name" value="Sig_transdc_His_kin-like_C"/>
</dbReference>
<dbReference type="GO" id="GO:0046983">
    <property type="term" value="F:protein dimerization activity"/>
    <property type="evidence" value="ECO:0007669"/>
    <property type="project" value="InterPro"/>
</dbReference>
<keyword evidence="7" id="KW-0963">Cytoplasm</keyword>
<keyword evidence="17" id="KW-1185">Reference proteome</keyword>
<evidence type="ECO:0000256" key="3">
    <source>
        <dbReference type="ARBA" id="ARBA00004496"/>
    </source>
</evidence>
<dbReference type="InterPro" id="IPR036890">
    <property type="entry name" value="HATPase_C_sf"/>
</dbReference>
<keyword evidence="14" id="KW-1133">Transmembrane helix</keyword>
<dbReference type="InterPro" id="IPR005467">
    <property type="entry name" value="His_kinase_dom"/>
</dbReference>
<evidence type="ECO:0000256" key="7">
    <source>
        <dbReference type="ARBA" id="ARBA00022490"/>
    </source>
</evidence>
<keyword evidence="14" id="KW-0472">Membrane</keyword>
<dbReference type="EMBL" id="WVHS01000002">
    <property type="protein sequence ID" value="MXV15252.1"/>
    <property type="molecule type" value="Genomic_DNA"/>
</dbReference>
<reference evidence="16 17" key="1">
    <citation type="submission" date="2019-11" db="EMBL/GenBank/DDBJ databases">
        <title>Pedobacter sp. HMF7056 Genome sequencing and assembly.</title>
        <authorList>
            <person name="Kang H."/>
            <person name="Kim H."/>
            <person name="Joh K."/>
        </authorList>
    </citation>
    <scope>NUCLEOTIDE SEQUENCE [LARGE SCALE GENOMIC DNA]</scope>
    <source>
        <strain evidence="16 17">HMF7056</strain>
    </source>
</reference>
<evidence type="ECO:0000256" key="4">
    <source>
        <dbReference type="ARBA" id="ARBA00012438"/>
    </source>
</evidence>
<evidence type="ECO:0000256" key="1">
    <source>
        <dbReference type="ARBA" id="ARBA00000085"/>
    </source>
</evidence>
<dbReference type="Pfam" id="PF07730">
    <property type="entry name" value="HisKA_3"/>
    <property type="match status" value="1"/>
</dbReference>
<dbReference type="CDD" id="cd00063">
    <property type="entry name" value="FN3"/>
    <property type="match status" value="1"/>
</dbReference>
<dbReference type="InterPro" id="IPR013783">
    <property type="entry name" value="Ig-like_fold"/>
</dbReference>
<evidence type="ECO:0000256" key="14">
    <source>
        <dbReference type="SAM" id="Phobius"/>
    </source>
</evidence>
<evidence type="ECO:0000256" key="5">
    <source>
        <dbReference type="ARBA" id="ARBA00017322"/>
    </source>
</evidence>
<dbReference type="Proteomes" id="UP000451233">
    <property type="component" value="Unassembled WGS sequence"/>
</dbReference>
<dbReference type="Gene3D" id="1.20.5.1930">
    <property type="match status" value="1"/>
</dbReference>
<dbReference type="GO" id="GO:0005737">
    <property type="term" value="C:cytoplasm"/>
    <property type="evidence" value="ECO:0007669"/>
    <property type="project" value="UniProtKB-SubCell"/>
</dbReference>
<dbReference type="InterPro" id="IPR011123">
    <property type="entry name" value="Y_Y_Y"/>
</dbReference>
<evidence type="ECO:0000256" key="9">
    <source>
        <dbReference type="ARBA" id="ARBA00022723"/>
    </source>
</evidence>
<organism evidence="16 17">
    <name type="scientific">Hufsiella ginkgonis</name>
    <dbReference type="NCBI Taxonomy" id="2695274"/>
    <lineage>
        <taxon>Bacteria</taxon>
        <taxon>Pseudomonadati</taxon>
        <taxon>Bacteroidota</taxon>
        <taxon>Sphingobacteriia</taxon>
        <taxon>Sphingobacteriales</taxon>
        <taxon>Sphingobacteriaceae</taxon>
        <taxon>Hufsiella</taxon>
    </lineage>
</organism>
<dbReference type="GO" id="GO:0051539">
    <property type="term" value="F:4 iron, 4 sulfur cluster binding"/>
    <property type="evidence" value="ECO:0007669"/>
    <property type="project" value="UniProtKB-KW"/>
</dbReference>
<dbReference type="GO" id="GO:0016020">
    <property type="term" value="C:membrane"/>
    <property type="evidence" value="ECO:0007669"/>
    <property type="project" value="InterPro"/>
</dbReference>
<dbReference type="GO" id="GO:0000155">
    <property type="term" value="F:phosphorelay sensor kinase activity"/>
    <property type="evidence" value="ECO:0007669"/>
    <property type="project" value="InterPro"/>
</dbReference>
<dbReference type="InterPro" id="IPR015943">
    <property type="entry name" value="WD40/YVTN_repeat-like_dom_sf"/>
</dbReference>
<dbReference type="InterPro" id="IPR003594">
    <property type="entry name" value="HATPase_dom"/>
</dbReference>
<evidence type="ECO:0000256" key="2">
    <source>
        <dbReference type="ARBA" id="ARBA00001966"/>
    </source>
</evidence>
<evidence type="ECO:0000256" key="13">
    <source>
        <dbReference type="ARBA" id="ARBA00030800"/>
    </source>
</evidence>
<dbReference type="PANTHER" id="PTHR43547">
    <property type="entry name" value="TWO-COMPONENT HISTIDINE KINASE"/>
    <property type="match status" value="1"/>
</dbReference>
<dbReference type="EC" id="2.7.13.3" evidence="4"/>
<dbReference type="Pfam" id="PF07494">
    <property type="entry name" value="Reg_prop"/>
    <property type="match status" value="2"/>
</dbReference>
<gene>
    <name evidence="16" type="ORF">GS398_08060</name>
</gene>
<dbReference type="InterPro" id="IPR011110">
    <property type="entry name" value="Reg_prop"/>
</dbReference>
<comment type="cofactor">
    <cofactor evidence="2">
        <name>[4Fe-4S] cluster</name>
        <dbReference type="ChEBI" id="CHEBI:49883"/>
    </cofactor>
</comment>
<evidence type="ECO:0000313" key="16">
    <source>
        <dbReference type="EMBL" id="MXV15252.1"/>
    </source>
</evidence>
<keyword evidence="9" id="KW-0479">Metal-binding</keyword>
<comment type="caution">
    <text evidence="16">The sequence shown here is derived from an EMBL/GenBank/DDBJ whole genome shotgun (WGS) entry which is preliminary data.</text>
</comment>
<protein>
    <recommendedName>
        <fullName evidence="5">Oxygen sensor histidine kinase NreB</fullName>
        <ecNumber evidence="4">2.7.13.3</ecNumber>
    </recommendedName>
    <alternativeName>
        <fullName evidence="13">Nitrogen regulation protein B</fullName>
    </alternativeName>
</protein>
<evidence type="ECO:0000256" key="6">
    <source>
        <dbReference type="ARBA" id="ARBA00022485"/>
    </source>
</evidence>
<evidence type="ECO:0000313" key="17">
    <source>
        <dbReference type="Proteomes" id="UP000451233"/>
    </source>
</evidence>
<evidence type="ECO:0000256" key="11">
    <source>
        <dbReference type="ARBA" id="ARBA00023014"/>
    </source>
</evidence>
<dbReference type="Gene3D" id="2.60.40.10">
    <property type="entry name" value="Immunoglobulins"/>
    <property type="match status" value="1"/>
</dbReference>
<dbReference type="CDD" id="cd16917">
    <property type="entry name" value="HATPase_UhpB-NarQ-NarX-like"/>
    <property type="match status" value="1"/>
</dbReference>
<feature type="transmembrane region" description="Helical" evidence="14">
    <location>
        <begin position="797"/>
        <end position="815"/>
    </location>
</feature>
<dbReference type="PROSITE" id="PS50109">
    <property type="entry name" value="HIS_KIN"/>
    <property type="match status" value="1"/>
</dbReference>
<feature type="domain" description="Histidine kinase" evidence="15">
    <location>
        <begin position="835"/>
        <end position="1026"/>
    </location>
</feature>
<evidence type="ECO:0000259" key="15">
    <source>
        <dbReference type="PROSITE" id="PS50109"/>
    </source>
</evidence>
<keyword evidence="14" id="KW-0812">Transmembrane</keyword>
<comment type="function">
    <text evidence="12">Member of the two-component regulatory system NreB/NreC involved in the control of dissimilatory nitrate/nitrite reduction in response to oxygen. NreB functions as a direct oxygen sensor histidine kinase which is autophosphorylated, in the absence of oxygen, probably at the conserved histidine residue, and transfers its phosphate group probably to a conserved aspartate residue of NreC. NreB/NreC activates the expression of the nitrate (narGHJI) and nitrite (nir) reductase operons, as well as the putative nitrate transporter gene narT.</text>
</comment>
<dbReference type="Pfam" id="PF07495">
    <property type="entry name" value="Y_Y_Y"/>
    <property type="match status" value="1"/>
</dbReference>
<sequence length="1026" mass="116537">MHLHGLAMHYSRKFSLLFLLICGFVKNAAALEILFNRISVNDGLSSNFVNCVWQSKDGFLWVGTENGLQRFDGRKFIQIYRDDKYQLPSLPVDEITGRKDRNVLWLRMGQVLGQYDLKTFMFKRANIAKLRIPVDRHQFHLKTDSRGNMYLIIVGFDILVYNPATNTFEHNKSKLDIPDHWMPTIFAEDPATGNIWVGGRPGLGLFDRENGQFYHAGNNPKHIPALAEKAIGPHLTHMMLEPGGLLWIISWPPAGLQVSSYDLKKLVYRKYDKEPSEGTVYSEVTNLLYSNGITWLYGVSLFNILEPGTAKFSRFYDPSNTNFGIRFTAIRQLFEDNDHNIWVATDNGLYLTSMLRQGIRHGSIRQFKEANITSIRAISGNRVMINSWGRRSVPIFIGKNLVIKEDTSLIRKIYRSQQDPNPAFGTIWDSREHSVNGDQWFTCQEGHLVWYERKKDRSHFLTPAVFGGSTIRQVVEDRQHSLWFGTQSGKLFKRDADGTFRIAQNLGAIVTRLFVDRQGRIWVATSGNGLYLFDPLTEKIISRYDSKAGADKSLTTSTVNDITQLSDTTFAVACSANLDILNTATRRIRQFSTYNGLPQRIVTSLQVDARGQLWMSTIAGICRYDPRKGTFRMFDQRDGLITTLNNENLLSSSTKLASGELVFAGANKFIIFDPEYVRDLQRPKNVSITDILLFSDHLPVDSIQKAGGLRLSHRDNSLTIQFASLSYTQGDKLNYYYQLEGAGDEWMRAENNPSASFASLAHGTYTFRVKCVNSEGLWSPGVTTLKIEIRPAFWQTWWFAILMVLGAALPFYLIYRLKIKRLKEVHSLREKVARDLHDDMGSTLTSINILSEMAGMKLNGQNETVKTYLGRISSNSSEMMDAMDDIVWTIKPSNDTLSKLSARMREYAATVLEPQNILYTFTTNEKSHHVKLDMDARRNLFLIFKESLNNISKYAAAQNVLIHFKTDKSTLFLTIEDDGKGFETSAVPTGNGLANMKKRTEMLQGKFAIFSEAGKGTRMTIEMPLT</sequence>
<dbReference type="InterPro" id="IPR011712">
    <property type="entry name" value="Sig_transdc_His_kin_sub3_dim/P"/>
</dbReference>